<evidence type="ECO:0000313" key="2">
    <source>
        <dbReference type="Proteomes" id="UP000053462"/>
    </source>
</evidence>
<dbReference type="EMBL" id="LLYW01000018">
    <property type="protein sequence ID" value="KUH33651.1"/>
    <property type="molecule type" value="Genomic_DNA"/>
</dbReference>
<protein>
    <submittedName>
        <fullName evidence="1">Uncharacterized protein</fullName>
    </submittedName>
</protein>
<reference evidence="1 2" key="1">
    <citation type="submission" date="2015-10" db="EMBL/GenBank/DDBJ databases">
        <title>Draft genome sequence of Thermococcus celericrescens strain DSM 17994.</title>
        <authorList>
            <person name="Hong S.-J."/>
            <person name="Park C.-E."/>
            <person name="Shin J.-H."/>
        </authorList>
    </citation>
    <scope>NUCLEOTIDE SEQUENCE [LARGE SCALE GENOMIC DNA]</scope>
    <source>
        <strain evidence="1 2">DSM 17994</strain>
    </source>
</reference>
<dbReference type="AlphaFoldDB" id="A0A100XY37"/>
<keyword evidence="2" id="KW-1185">Reference proteome</keyword>
<dbReference type="OrthoDB" id="101978at2157"/>
<dbReference type="STRING" id="227598.APY94_05510"/>
<comment type="caution">
    <text evidence="1">The sequence shown here is derived from an EMBL/GenBank/DDBJ whole genome shotgun (WGS) entry which is preliminary data.</text>
</comment>
<gene>
    <name evidence="1" type="ORF">APY94_05510</name>
</gene>
<accession>A0A100XY37</accession>
<dbReference type="RefSeq" id="WP_058938680.1">
    <property type="nucleotide sequence ID" value="NZ_LLYW01000018.1"/>
</dbReference>
<evidence type="ECO:0000313" key="1">
    <source>
        <dbReference type="EMBL" id="KUH33651.1"/>
    </source>
</evidence>
<dbReference type="Proteomes" id="UP000053462">
    <property type="component" value="Unassembled WGS sequence"/>
</dbReference>
<organism evidence="1 2">
    <name type="scientific">Thermococcus celericrescens</name>
    <dbReference type="NCBI Taxonomy" id="227598"/>
    <lineage>
        <taxon>Archaea</taxon>
        <taxon>Methanobacteriati</taxon>
        <taxon>Methanobacteriota</taxon>
        <taxon>Thermococci</taxon>
        <taxon>Thermococcales</taxon>
        <taxon>Thermococcaceae</taxon>
        <taxon>Thermococcus</taxon>
    </lineage>
</organism>
<name>A0A100XY37_9EURY</name>
<sequence>MRKVVTIIIMFILMAMVYSGILSSLGSLSKTLERLNGEVPFTWTSPAEGAKTPGPRVPEYNQSAGGMGISLEGGVYNASDLNSSMIRELLDTTDWYVGNSSLSSKYALRVYNDTLKVVRNSTETSKAIIEKFFAIFGEHGGQKGEELSRTLEETFQRAQNLTRTVEDMLGKALSSNSGR</sequence>
<proteinExistence type="predicted"/>